<gene>
    <name evidence="2" type="ORF">DIW82_11760</name>
</gene>
<comment type="caution">
    <text evidence="2">The sequence shown here is derived from an EMBL/GenBank/DDBJ whole genome shotgun (WGS) entry which is preliminary data.</text>
</comment>
<dbReference type="AlphaFoldDB" id="A0A3D4T1N6"/>
<protein>
    <submittedName>
        <fullName evidence="2">Glutamine cyclotransferase</fullName>
    </submittedName>
</protein>
<name>A0A3D4T1N6_9CORY</name>
<dbReference type="RefSeq" id="WP_273052854.1">
    <property type="nucleotide sequence ID" value="NZ_DAITTW010000013.1"/>
</dbReference>
<feature type="signal peptide" evidence="1">
    <location>
        <begin position="1"/>
        <end position="42"/>
    </location>
</feature>
<dbReference type="Pfam" id="PF05096">
    <property type="entry name" value="Glu_cyclase_2"/>
    <property type="match status" value="1"/>
</dbReference>
<evidence type="ECO:0000313" key="2">
    <source>
        <dbReference type="EMBL" id="HCT15423.1"/>
    </source>
</evidence>
<proteinExistence type="predicted"/>
<reference evidence="2 3" key="1">
    <citation type="journal article" date="2018" name="Nat. Biotechnol.">
        <title>A standardized bacterial taxonomy based on genome phylogeny substantially revises the tree of life.</title>
        <authorList>
            <person name="Parks D.H."/>
            <person name="Chuvochina M."/>
            <person name="Waite D.W."/>
            <person name="Rinke C."/>
            <person name="Skarshewski A."/>
            <person name="Chaumeil P.A."/>
            <person name="Hugenholtz P."/>
        </authorList>
    </citation>
    <scope>NUCLEOTIDE SEQUENCE [LARGE SCALE GENOMIC DNA]</scope>
    <source>
        <strain evidence="2">UBA11247</strain>
    </source>
</reference>
<evidence type="ECO:0000313" key="3">
    <source>
        <dbReference type="Proteomes" id="UP000261739"/>
    </source>
</evidence>
<dbReference type="Proteomes" id="UP000261739">
    <property type="component" value="Unassembled WGS sequence"/>
</dbReference>
<evidence type="ECO:0000256" key="1">
    <source>
        <dbReference type="SAM" id="SignalP"/>
    </source>
</evidence>
<dbReference type="STRING" id="863239.GCA_000213935_00515"/>
<organism evidence="2 3">
    <name type="scientific">Corynebacterium nuruki</name>
    <dbReference type="NCBI Taxonomy" id="1032851"/>
    <lineage>
        <taxon>Bacteria</taxon>
        <taxon>Bacillati</taxon>
        <taxon>Actinomycetota</taxon>
        <taxon>Actinomycetes</taxon>
        <taxon>Mycobacteriales</taxon>
        <taxon>Corynebacteriaceae</taxon>
        <taxon>Corynebacterium</taxon>
    </lineage>
</organism>
<dbReference type="PANTHER" id="PTHR31270:SF1">
    <property type="entry name" value="GLUTAMINYL-PEPTIDE CYCLOTRANSFERASE"/>
    <property type="match status" value="1"/>
</dbReference>
<dbReference type="InterPro" id="IPR007788">
    <property type="entry name" value="QCT"/>
</dbReference>
<keyword evidence="1" id="KW-0732">Signal</keyword>
<dbReference type="SUPFAM" id="SSF50969">
    <property type="entry name" value="YVTN repeat-like/Quinoprotein amine dehydrogenase"/>
    <property type="match status" value="1"/>
</dbReference>
<accession>A0A3D4T1N6</accession>
<dbReference type="GO" id="GO:0016603">
    <property type="term" value="F:glutaminyl-peptide cyclotransferase activity"/>
    <property type="evidence" value="ECO:0007669"/>
    <property type="project" value="InterPro"/>
</dbReference>
<keyword evidence="2" id="KW-0808">Transferase</keyword>
<dbReference type="EMBL" id="DQID01000302">
    <property type="protein sequence ID" value="HCT15423.1"/>
    <property type="molecule type" value="Genomic_DNA"/>
</dbReference>
<dbReference type="InterPro" id="IPR011044">
    <property type="entry name" value="Quino_amine_DH_bsu"/>
</dbReference>
<sequence length="284" mass="30389">MLTFSAGLSPRTRRAARARRARRAPYAALLTALLLACTGLTACSDGDDGGTATADVAQLHGEVLAEHPWDATSFTQGLEVMPEGDLLVSTGLEGRSRAYRAPVNGGRATADVELPDDWFGEGITRHDDTVWQLTWHNGIAAKRDATTLAQTGEARYDGEGWGLCSNGERLVMSDGSDRLTFRDPSTFAETGHVDVTLDGKPVDQLNELDCSGGVVWANLWQSDRIVRINTATGTVTGVLDIDLPAGDRPGADVLNGIAAVPGTTDRFYLTGKLWDTLYEVRISG</sequence>
<feature type="chain" id="PRO_5039179647" evidence="1">
    <location>
        <begin position="43"/>
        <end position="284"/>
    </location>
</feature>
<dbReference type="PANTHER" id="PTHR31270">
    <property type="entry name" value="GLUTAMINYL-PEPTIDE CYCLOTRANSFERASE"/>
    <property type="match status" value="1"/>
</dbReference>